<evidence type="ECO:0000313" key="5">
    <source>
        <dbReference type="Proteomes" id="UP000093346"/>
    </source>
</evidence>
<evidence type="ECO:0000256" key="1">
    <source>
        <dbReference type="ARBA" id="ARBA00022679"/>
    </source>
</evidence>
<dbReference type="CDD" id="cd03801">
    <property type="entry name" value="GT4_PimA-like"/>
    <property type="match status" value="1"/>
</dbReference>
<dbReference type="PANTHER" id="PTHR46401">
    <property type="entry name" value="GLYCOSYLTRANSFERASE WBBK-RELATED"/>
    <property type="match status" value="1"/>
</dbReference>
<dbReference type="Pfam" id="PF00534">
    <property type="entry name" value="Glycos_transf_1"/>
    <property type="match status" value="1"/>
</dbReference>
<dbReference type="GO" id="GO:0016757">
    <property type="term" value="F:glycosyltransferase activity"/>
    <property type="evidence" value="ECO:0007669"/>
    <property type="project" value="InterPro"/>
</dbReference>
<dbReference type="AlphaFoldDB" id="A0AB33BH09"/>
<evidence type="ECO:0000259" key="2">
    <source>
        <dbReference type="Pfam" id="PF00534"/>
    </source>
</evidence>
<dbReference type="PANTHER" id="PTHR46401:SF2">
    <property type="entry name" value="GLYCOSYLTRANSFERASE WBBK-RELATED"/>
    <property type="match status" value="1"/>
</dbReference>
<dbReference type="KEGG" id="lle:AYR59_04075"/>
<dbReference type="RefSeq" id="WP_056997681.1">
    <property type="nucleotide sequence ID" value="NZ_CP014872.1"/>
</dbReference>
<dbReference type="Proteomes" id="UP000093346">
    <property type="component" value="Chromosome"/>
</dbReference>
<feature type="domain" description="Glycosyl transferase family 1" evidence="2">
    <location>
        <begin position="151"/>
        <end position="303"/>
    </location>
</feature>
<dbReference type="SUPFAM" id="SSF53756">
    <property type="entry name" value="UDP-Glycosyltransferase/glycogen phosphorylase"/>
    <property type="match status" value="1"/>
</dbReference>
<sequence length="351" mass="40552">MLKIDMFSTATKVKGQGVGSAYIELIGMLKKYLPNDFDIEINKYNQADISHYHTINPSFYLSTFSKKRGRKIGYVHFLPETLEGSLKIPTPFRQLFYKYIIAFYKRMDHIVVVNPTFIPKLVAYGIPESKITYIPNFVSKKEFYPVSRTTKEALKHKYGYEPNKFTILCTGQVQTRKGVLDFAKLARENPEYQFVWVGGFSFGSMTAGYTELKKLVENPPANLSFPGIVNRDKLVDYYNLADLFLLPSYNELFPMSVLEAFSCGIPVVLRNLELYRKIIDGYYLAADDEAQMNRIINNISADNQLWSDYHHKALKASNFYSEDHLAEIWHNFYFEQAKLSKSKGDLNVKKK</sequence>
<protein>
    <submittedName>
        <fullName evidence="4">Glycosyltransferase</fullName>
    </submittedName>
</protein>
<name>A0AB33BH09_9LACO</name>
<gene>
    <name evidence="4" type="ORF">AYR59_04075</name>
</gene>
<dbReference type="EMBL" id="CP014907">
    <property type="protein sequence ID" value="ANZ59255.1"/>
    <property type="molecule type" value="Genomic_DNA"/>
</dbReference>
<keyword evidence="1" id="KW-0808">Transferase</keyword>
<dbReference type="InterPro" id="IPR001296">
    <property type="entry name" value="Glyco_trans_1"/>
</dbReference>
<reference evidence="4 5" key="1">
    <citation type="submission" date="2016-03" db="EMBL/GenBank/DDBJ databases">
        <title>Pediococcus and Lactobacillus from brewery environment - whole genome sequencing and assembly.</title>
        <authorList>
            <person name="Behr J."/>
            <person name="Geissler A.J."/>
            <person name="Vogel R.F."/>
        </authorList>
    </citation>
    <scope>NUCLEOTIDE SEQUENCE [LARGE SCALE GENOMIC DNA]</scope>
    <source>
        <strain evidence="4 5">TMW 1.481</strain>
    </source>
</reference>
<dbReference type="Gene3D" id="3.40.50.2000">
    <property type="entry name" value="Glycogen Phosphorylase B"/>
    <property type="match status" value="2"/>
</dbReference>
<dbReference type="GO" id="GO:0009103">
    <property type="term" value="P:lipopolysaccharide biosynthetic process"/>
    <property type="evidence" value="ECO:0007669"/>
    <property type="project" value="TreeGrafter"/>
</dbReference>
<dbReference type="InterPro" id="IPR028098">
    <property type="entry name" value="Glyco_trans_4-like_N"/>
</dbReference>
<evidence type="ECO:0000259" key="3">
    <source>
        <dbReference type="Pfam" id="PF13439"/>
    </source>
</evidence>
<dbReference type="Pfam" id="PF13439">
    <property type="entry name" value="Glyco_transf_4"/>
    <property type="match status" value="1"/>
</dbReference>
<dbReference type="GeneID" id="61250058"/>
<proteinExistence type="predicted"/>
<accession>A0AB33BH09</accession>
<organism evidence="4 5">
    <name type="scientific">Fructilactobacillus lindneri</name>
    <dbReference type="NCBI Taxonomy" id="53444"/>
    <lineage>
        <taxon>Bacteria</taxon>
        <taxon>Bacillati</taxon>
        <taxon>Bacillota</taxon>
        <taxon>Bacilli</taxon>
        <taxon>Lactobacillales</taxon>
        <taxon>Lactobacillaceae</taxon>
        <taxon>Fructilactobacillus</taxon>
    </lineage>
</organism>
<feature type="domain" description="Glycosyltransferase subfamily 4-like N-terminal" evidence="3">
    <location>
        <begin position="43"/>
        <end position="139"/>
    </location>
</feature>
<evidence type="ECO:0000313" key="4">
    <source>
        <dbReference type="EMBL" id="ANZ59255.1"/>
    </source>
</evidence>